<evidence type="ECO:0000313" key="3">
    <source>
        <dbReference type="Proteomes" id="UP001596039"/>
    </source>
</evidence>
<gene>
    <name evidence="2" type="ORF">ACFPJ4_04705</name>
</gene>
<dbReference type="SUPFAM" id="SSF159888">
    <property type="entry name" value="YdhG-like"/>
    <property type="match status" value="1"/>
</dbReference>
<feature type="region of interest" description="Disordered" evidence="1">
    <location>
        <begin position="1"/>
        <end position="33"/>
    </location>
</feature>
<evidence type="ECO:0000256" key="1">
    <source>
        <dbReference type="SAM" id="MobiDB-lite"/>
    </source>
</evidence>
<dbReference type="RefSeq" id="WP_386739124.1">
    <property type="nucleotide sequence ID" value="NZ_JBHSMG010000001.1"/>
</dbReference>
<sequence>MTDTQSPTKSGFSAAERAAMKQRAKELKLQQSREESTQAVLDRIAELAEADRVLAERIHAIITEAAPQLTPRTWYGFPAYANAEGKIVVFFKDAAKFKDRYATLGFETSAQLDDGEVWPVAFAITALSPAEEKKIAELVAKAAG</sequence>
<proteinExistence type="predicted"/>
<comment type="caution">
    <text evidence="2">The sequence shown here is derived from an EMBL/GenBank/DDBJ whole genome shotgun (WGS) entry which is preliminary data.</text>
</comment>
<feature type="compositionally biased region" description="Basic and acidic residues" evidence="1">
    <location>
        <begin position="23"/>
        <end position="33"/>
    </location>
</feature>
<organism evidence="2 3">
    <name type="scientific">Lysinimonas soli</name>
    <dbReference type="NCBI Taxonomy" id="1074233"/>
    <lineage>
        <taxon>Bacteria</taxon>
        <taxon>Bacillati</taxon>
        <taxon>Actinomycetota</taxon>
        <taxon>Actinomycetes</taxon>
        <taxon>Micrococcales</taxon>
        <taxon>Microbacteriaceae</taxon>
        <taxon>Lysinimonas</taxon>
    </lineage>
</organism>
<name>A0ABW0NMK9_9MICO</name>
<accession>A0ABW0NMK9</accession>
<keyword evidence="3" id="KW-1185">Reference proteome</keyword>
<evidence type="ECO:0000313" key="2">
    <source>
        <dbReference type="EMBL" id="MFC5501540.1"/>
    </source>
</evidence>
<feature type="compositionally biased region" description="Polar residues" evidence="1">
    <location>
        <begin position="1"/>
        <end position="11"/>
    </location>
</feature>
<dbReference type="EMBL" id="JBHSMG010000001">
    <property type="protein sequence ID" value="MFC5501540.1"/>
    <property type="molecule type" value="Genomic_DNA"/>
</dbReference>
<reference evidence="3" key="1">
    <citation type="journal article" date="2019" name="Int. J. Syst. Evol. Microbiol.">
        <title>The Global Catalogue of Microorganisms (GCM) 10K type strain sequencing project: providing services to taxonomists for standard genome sequencing and annotation.</title>
        <authorList>
            <consortium name="The Broad Institute Genomics Platform"/>
            <consortium name="The Broad Institute Genome Sequencing Center for Infectious Disease"/>
            <person name="Wu L."/>
            <person name="Ma J."/>
        </authorList>
    </citation>
    <scope>NUCLEOTIDE SEQUENCE [LARGE SCALE GENOMIC DNA]</scope>
    <source>
        <strain evidence="3">CGMCC 4.6997</strain>
    </source>
</reference>
<dbReference type="Proteomes" id="UP001596039">
    <property type="component" value="Unassembled WGS sequence"/>
</dbReference>
<protein>
    <submittedName>
        <fullName evidence="2">Iron chaperone</fullName>
    </submittedName>
</protein>